<evidence type="ECO:0008006" key="4">
    <source>
        <dbReference type="Google" id="ProtNLM"/>
    </source>
</evidence>
<feature type="signal peptide" evidence="1">
    <location>
        <begin position="1"/>
        <end position="20"/>
    </location>
</feature>
<evidence type="ECO:0000313" key="2">
    <source>
        <dbReference type="EMBL" id="APG02608.1"/>
    </source>
</evidence>
<dbReference type="AlphaFoldDB" id="A0A1L3ENG5"/>
<feature type="chain" id="PRO_5009853146" description="Secreted protein" evidence="1">
    <location>
        <begin position="21"/>
        <end position="68"/>
    </location>
</feature>
<sequence>MNISLRIVSLVVVSFAAASAFSTDAPSVMHRSMQNHSATAQAARPSDGALQMVAVKCTNPRECSVGGA</sequence>
<dbReference type="RefSeq" id="WP_046978474.1">
    <property type="nucleotide sequence ID" value="NZ_CP017480.1"/>
</dbReference>
<protein>
    <recommendedName>
        <fullName evidence="4">Secreted protein</fullName>
    </recommendedName>
</protein>
<dbReference type="KEGG" id="lrz:BJI69_00930"/>
<evidence type="ECO:0000256" key="1">
    <source>
        <dbReference type="SAM" id="SignalP"/>
    </source>
</evidence>
<reference evidence="3" key="1">
    <citation type="submission" date="2016-09" db="EMBL/GenBank/DDBJ databases">
        <authorList>
            <person name="Lysoe E."/>
        </authorList>
    </citation>
    <scope>NUCLEOTIDE SEQUENCE [LARGE SCALE GENOMIC DNA]</scope>
    <source>
        <strain evidence="3">LJ96T</strain>
    </source>
</reference>
<proteinExistence type="predicted"/>
<gene>
    <name evidence="2" type="ORF">BJI69_00930</name>
</gene>
<evidence type="ECO:0000313" key="3">
    <source>
        <dbReference type="Proteomes" id="UP000182987"/>
    </source>
</evidence>
<dbReference type="EMBL" id="CP017480">
    <property type="protein sequence ID" value="APG02608.1"/>
    <property type="molecule type" value="Genomic_DNA"/>
</dbReference>
<keyword evidence="1" id="KW-0732">Signal</keyword>
<name>A0A1L3ENG5_9GAMM</name>
<organism evidence="2 3">
    <name type="scientific">Luteibacter rhizovicinus DSM 16549</name>
    <dbReference type="NCBI Taxonomy" id="1440763"/>
    <lineage>
        <taxon>Bacteria</taxon>
        <taxon>Pseudomonadati</taxon>
        <taxon>Pseudomonadota</taxon>
        <taxon>Gammaproteobacteria</taxon>
        <taxon>Lysobacterales</taxon>
        <taxon>Rhodanobacteraceae</taxon>
        <taxon>Luteibacter</taxon>
    </lineage>
</organism>
<keyword evidence="3" id="KW-1185">Reference proteome</keyword>
<dbReference type="Proteomes" id="UP000182987">
    <property type="component" value="Chromosome"/>
</dbReference>
<accession>A0A1L3ENG5</accession>
<dbReference type="OrthoDB" id="9994078at2"/>